<dbReference type="GO" id="GO:0051258">
    <property type="term" value="P:protein polymerization"/>
    <property type="evidence" value="ECO:0007669"/>
    <property type="project" value="UniProtKB-UniRule"/>
</dbReference>
<organism evidence="11 12">
    <name type="scientific">Limibacillus halophilus</name>
    <dbReference type="NCBI Taxonomy" id="1579333"/>
    <lineage>
        <taxon>Bacteria</taxon>
        <taxon>Pseudomonadati</taxon>
        <taxon>Pseudomonadota</taxon>
        <taxon>Alphaproteobacteria</taxon>
        <taxon>Rhodospirillales</taxon>
        <taxon>Rhodovibrionaceae</taxon>
        <taxon>Limibacillus</taxon>
    </lineage>
</organism>
<dbReference type="GO" id="GO:0043093">
    <property type="term" value="P:FtsZ-dependent cytokinesis"/>
    <property type="evidence" value="ECO:0007669"/>
    <property type="project" value="UniProtKB-UniRule"/>
</dbReference>
<dbReference type="GO" id="GO:0005737">
    <property type="term" value="C:cytoplasm"/>
    <property type="evidence" value="ECO:0007669"/>
    <property type="project" value="UniProtKB-SubCell"/>
</dbReference>
<keyword evidence="12" id="KW-1185">Reference proteome</keyword>
<evidence type="ECO:0000256" key="4">
    <source>
        <dbReference type="ARBA" id="ARBA00023134"/>
    </source>
</evidence>
<evidence type="ECO:0000256" key="7">
    <source>
        <dbReference type="RuleBase" id="RU000631"/>
    </source>
</evidence>
<gene>
    <name evidence="5" type="primary">ftsZ</name>
    <name evidence="11" type="ORF">FHR98_001224</name>
</gene>
<dbReference type="EMBL" id="JACHXA010000003">
    <property type="protein sequence ID" value="MBB3064945.1"/>
    <property type="molecule type" value="Genomic_DNA"/>
</dbReference>
<dbReference type="Pfam" id="PF12327">
    <property type="entry name" value="FtsZ_C"/>
    <property type="match status" value="1"/>
</dbReference>
<dbReference type="PANTHER" id="PTHR30314:SF3">
    <property type="entry name" value="MITOCHONDRIAL DIVISION PROTEIN FSZA"/>
    <property type="match status" value="1"/>
</dbReference>
<evidence type="ECO:0000313" key="12">
    <source>
        <dbReference type="Proteomes" id="UP000581135"/>
    </source>
</evidence>
<dbReference type="PANTHER" id="PTHR30314">
    <property type="entry name" value="CELL DIVISION PROTEIN FTSZ-RELATED"/>
    <property type="match status" value="1"/>
</dbReference>
<feature type="binding site" evidence="5">
    <location>
        <position position="185"/>
    </location>
    <ligand>
        <name>GTP</name>
        <dbReference type="ChEBI" id="CHEBI:37565"/>
    </ligand>
</feature>
<name>A0A839SVD9_9PROT</name>
<comment type="subunit">
    <text evidence="5">Homodimer. Polymerizes to form a dynamic ring structure in a strictly GTP-dependent manner. Interacts directly with several other division proteins.</text>
</comment>
<dbReference type="InterPro" id="IPR000158">
    <property type="entry name" value="Cell_div_FtsZ"/>
</dbReference>
<feature type="compositionally biased region" description="Polar residues" evidence="8">
    <location>
        <begin position="534"/>
        <end position="544"/>
    </location>
</feature>
<dbReference type="NCBIfam" id="TIGR00065">
    <property type="entry name" value="ftsZ"/>
    <property type="match status" value="1"/>
</dbReference>
<evidence type="ECO:0000256" key="3">
    <source>
        <dbReference type="ARBA" id="ARBA00022741"/>
    </source>
</evidence>
<keyword evidence="3 5" id="KW-0547">Nucleotide-binding</keyword>
<dbReference type="CDD" id="cd02201">
    <property type="entry name" value="FtsZ_type1"/>
    <property type="match status" value="1"/>
</dbReference>
<dbReference type="SMART" id="SM00864">
    <property type="entry name" value="Tubulin"/>
    <property type="match status" value="1"/>
</dbReference>
<dbReference type="InterPro" id="IPR018316">
    <property type="entry name" value="Tubulin/FtsZ_2-layer-sand-dom"/>
</dbReference>
<dbReference type="PROSITE" id="PS01135">
    <property type="entry name" value="FTSZ_2"/>
    <property type="match status" value="1"/>
</dbReference>
<feature type="domain" description="Tubulin/FtsZ GTPase" evidence="9">
    <location>
        <begin position="11"/>
        <end position="203"/>
    </location>
</feature>
<dbReference type="InterPro" id="IPR003008">
    <property type="entry name" value="Tubulin_FtsZ_GTPase"/>
</dbReference>
<dbReference type="SUPFAM" id="SSF52490">
    <property type="entry name" value="Tubulin nucleotide-binding domain-like"/>
    <property type="match status" value="1"/>
</dbReference>
<keyword evidence="5 7" id="KW-0131">Cell cycle</keyword>
<accession>A0A839SVD9</accession>
<dbReference type="GO" id="GO:0000917">
    <property type="term" value="P:division septum assembly"/>
    <property type="evidence" value="ECO:0007669"/>
    <property type="project" value="UniProtKB-KW"/>
</dbReference>
<keyword evidence="2 5" id="KW-0963">Cytoplasm</keyword>
<dbReference type="Pfam" id="PF00091">
    <property type="entry name" value="Tubulin"/>
    <property type="match status" value="1"/>
</dbReference>
<evidence type="ECO:0000256" key="2">
    <source>
        <dbReference type="ARBA" id="ARBA00022490"/>
    </source>
</evidence>
<dbReference type="InterPro" id="IPR024757">
    <property type="entry name" value="FtsZ_C"/>
</dbReference>
<keyword evidence="5 7" id="KW-0717">Septation</keyword>
<feature type="compositionally biased region" description="Basic and acidic residues" evidence="8">
    <location>
        <begin position="404"/>
        <end position="420"/>
    </location>
</feature>
<comment type="similarity">
    <text evidence="1 5 7">Belongs to the FtsZ family.</text>
</comment>
<dbReference type="RefSeq" id="WP_183415767.1">
    <property type="nucleotide sequence ID" value="NZ_JACHXA010000003.1"/>
</dbReference>
<dbReference type="InterPro" id="IPR045061">
    <property type="entry name" value="FtsZ/CetZ"/>
</dbReference>
<feature type="binding site" evidence="5">
    <location>
        <position position="137"/>
    </location>
    <ligand>
        <name>GTP</name>
        <dbReference type="ChEBI" id="CHEBI:37565"/>
    </ligand>
</feature>
<dbReference type="FunFam" id="3.30.1330.20:FF:000011">
    <property type="entry name" value="Cell division protein FtsZ"/>
    <property type="match status" value="1"/>
</dbReference>
<dbReference type="FunFam" id="3.40.50.1440:FF:000001">
    <property type="entry name" value="Cell division protein FtsZ"/>
    <property type="match status" value="1"/>
</dbReference>
<dbReference type="Gene3D" id="3.30.1330.20">
    <property type="entry name" value="Tubulin/FtsZ, C-terminal domain"/>
    <property type="match status" value="1"/>
</dbReference>
<dbReference type="PRINTS" id="PR00423">
    <property type="entry name" value="CELLDVISFTSZ"/>
</dbReference>
<evidence type="ECO:0000259" key="9">
    <source>
        <dbReference type="SMART" id="SM00864"/>
    </source>
</evidence>
<dbReference type="InterPro" id="IPR037103">
    <property type="entry name" value="Tubulin/FtsZ-like_C"/>
</dbReference>
<dbReference type="GO" id="GO:0032153">
    <property type="term" value="C:cell division site"/>
    <property type="evidence" value="ECO:0007669"/>
    <property type="project" value="UniProtKB-UniRule"/>
</dbReference>
<dbReference type="InterPro" id="IPR036525">
    <property type="entry name" value="Tubulin/FtsZ_GTPase_sf"/>
</dbReference>
<dbReference type="SUPFAM" id="SSF55307">
    <property type="entry name" value="Tubulin C-terminal domain-like"/>
    <property type="match status" value="1"/>
</dbReference>
<dbReference type="GO" id="GO:0005525">
    <property type="term" value="F:GTP binding"/>
    <property type="evidence" value="ECO:0007669"/>
    <property type="project" value="UniProtKB-UniRule"/>
</dbReference>
<dbReference type="Gene3D" id="3.40.50.1440">
    <property type="entry name" value="Tubulin/FtsZ, GTPase domain"/>
    <property type="match status" value="1"/>
</dbReference>
<proteinExistence type="inferred from homology"/>
<comment type="function">
    <text evidence="5 7">Essential cell division protein that forms a contractile ring structure (Z ring) at the future cell division site. The regulation of the ring assembly controls the timing and the location of cell division. One of the functions of the FtsZ ring is to recruit other cell division proteins to the septum to produce a new cell wall between the dividing cells. Binds GTP and shows GTPase activity.</text>
</comment>
<feature type="compositionally biased region" description="Basic and acidic residues" evidence="8">
    <location>
        <begin position="571"/>
        <end position="582"/>
    </location>
</feature>
<evidence type="ECO:0000256" key="1">
    <source>
        <dbReference type="ARBA" id="ARBA00009690"/>
    </source>
</evidence>
<dbReference type="Proteomes" id="UP000581135">
    <property type="component" value="Unassembled WGS sequence"/>
</dbReference>
<evidence type="ECO:0000256" key="5">
    <source>
        <dbReference type="HAMAP-Rule" id="MF_00909"/>
    </source>
</evidence>
<dbReference type="SMART" id="SM00865">
    <property type="entry name" value="Tubulin_C"/>
    <property type="match status" value="1"/>
</dbReference>
<keyword evidence="4 5" id="KW-0342">GTP-binding</keyword>
<feature type="domain" description="Tubulin/FtsZ 2-layer sandwich" evidence="10">
    <location>
        <begin position="205"/>
        <end position="323"/>
    </location>
</feature>
<feature type="binding site" evidence="5">
    <location>
        <begin position="19"/>
        <end position="23"/>
    </location>
    <ligand>
        <name>GTP</name>
        <dbReference type="ChEBI" id="CHEBI:37565"/>
    </ligand>
</feature>
<dbReference type="InterPro" id="IPR020805">
    <property type="entry name" value="Cell_div_FtsZ_CS"/>
</dbReference>
<feature type="region of interest" description="Disordered" evidence="8">
    <location>
        <begin position="342"/>
        <end position="432"/>
    </location>
</feature>
<dbReference type="HAMAP" id="MF_00909">
    <property type="entry name" value="FtsZ"/>
    <property type="match status" value="1"/>
</dbReference>
<dbReference type="AlphaFoldDB" id="A0A839SVD9"/>
<feature type="binding site" evidence="5">
    <location>
        <position position="141"/>
    </location>
    <ligand>
        <name>GTP</name>
        <dbReference type="ChEBI" id="CHEBI:37565"/>
    </ligand>
</feature>
<evidence type="ECO:0000313" key="11">
    <source>
        <dbReference type="EMBL" id="MBB3064945.1"/>
    </source>
</evidence>
<protein>
    <recommendedName>
        <fullName evidence="5 6">Cell division protein FtsZ</fullName>
    </recommendedName>
</protein>
<evidence type="ECO:0000259" key="10">
    <source>
        <dbReference type="SMART" id="SM00865"/>
    </source>
</evidence>
<feature type="binding site" evidence="5">
    <location>
        <begin position="106"/>
        <end position="108"/>
    </location>
    <ligand>
        <name>GTP</name>
        <dbReference type="ChEBI" id="CHEBI:37565"/>
    </ligand>
</feature>
<dbReference type="GO" id="GO:0003924">
    <property type="term" value="F:GTPase activity"/>
    <property type="evidence" value="ECO:0007669"/>
    <property type="project" value="UniProtKB-UniRule"/>
</dbReference>
<feature type="compositionally biased region" description="Polar residues" evidence="8">
    <location>
        <begin position="658"/>
        <end position="667"/>
    </location>
</feature>
<comment type="caution">
    <text evidence="11">The sequence shown here is derived from an EMBL/GenBank/DDBJ whole genome shotgun (WGS) entry which is preliminary data.</text>
</comment>
<feature type="region of interest" description="Disordered" evidence="8">
    <location>
        <begin position="447"/>
        <end position="479"/>
    </location>
</feature>
<comment type="subcellular location">
    <subcellularLocation>
        <location evidence="5">Cytoplasm</location>
    </subcellularLocation>
    <text evidence="5">Assembles at midcell at the inner surface of the cytoplasmic membrane.</text>
</comment>
<sequence>MTQHEQEMKPNITVIGVGGAGGNAVNNMIASQLEGVDFVVANTDAQALEHSSCKSRIQLGHKLTAGLGAGSKAEIGAEAAEESEAEIKAAIQDANMVFITAGMGGGTGTGAAPVIARISRELGILTIGVVTKPFQFEGVHRMRSAEKGLEEMARHVDTLIIIPNQNLFRICDEKTTFKDAFKLADAVLNSGVRNVTDLVVMNGLINLDFADIRSVMAGMGKAMMGMGEGEGEGRAVQAAEAAISNPLLDDITMRGARGVLINITGGPDMTLFEVDEAANRIREEVDAEANIIFGSTFDDAMEGKLRVSVVATGFDSATIKPELQVAPAAEFDQAMIVEPNTAESVSSAGDFGEFSGGSLNGEPADDQALNGHGIDGDQDSDDSWDAWAPEKPSINPQPLPLRGASDDKPYKNGDARRESASEFGSFVDGNTLRKLDPFGDDDWGKNHANGAAFFENKPEKPRHTVTPMPPVSGGESRQKVVDEALVEDVTAWITRKYLGPKKAVSDKPVNGSANGSAAVLSQLNGHAAVAGDLASTSEDSQTAMDSGAEMTAGIAQPESEKDPEIAAQSDLARDDDLGHEDNAVANGAPDSDPVPSFLQEGATIPVEASASIPATDEPSRSETDDDDEDQNSGGSSGAPETAKPAKGGAIRNLLRSLNPISGGTTNRRSIDTGRKVLDRLNRLHGYPDSEEGASHA</sequence>
<evidence type="ECO:0000256" key="6">
    <source>
        <dbReference type="NCBIfam" id="TIGR00065"/>
    </source>
</evidence>
<dbReference type="InterPro" id="IPR008280">
    <property type="entry name" value="Tub_FtsZ_C"/>
</dbReference>
<feature type="region of interest" description="Disordered" evidence="8">
    <location>
        <begin position="530"/>
        <end position="673"/>
    </location>
</feature>
<reference evidence="11 12" key="1">
    <citation type="submission" date="2020-08" db="EMBL/GenBank/DDBJ databases">
        <title>Genomic Encyclopedia of Type Strains, Phase III (KMG-III): the genomes of soil and plant-associated and newly described type strains.</title>
        <authorList>
            <person name="Whitman W."/>
        </authorList>
    </citation>
    <scope>NUCLEOTIDE SEQUENCE [LARGE SCALE GENOMIC DNA]</scope>
    <source>
        <strain evidence="11 12">CECT 8803</strain>
    </source>
</reference>
<keyword evidence="5 7" id="KW-0132">Cell division</keyword>
<evidence type="ECO:0000256" key="8">
    <source>
        <dbReference type="SAM" id="MobiDB-lite"/>
    </source>
</evidence>